<feature type="transmembrane region" description="Helical" evidence="1">
    <location>
        <begin position="16"/>
        <end position="33"/>
    </location>
</feature>
<feature type="transmembrane region" description="Helical" evidence="1">
    <location>
        <begin position="139"/>
        <end position="157"/>
    </location>
</feature>
<dbReference type="RefSeq" id="WP_336822418.1">
    <property type="nucleotide sequence ID" value="NZ_JBHTLT010000037.1"/>
</dbReference>
<comment type="caution">
    <text evidence="2">The sequence shown here is derived from an EMBL/GenBank/DDBJ whole genome shotgun (WGS) entry which is preliminary data.</text>
</comment>
<name>A0ABW3TZV7_9BACL</name>
<sequence>MNQREIEVKQVAEKRLGLVIGVHVLSLLAAAAFPEGRFLFWLPILLAVEGLIVIHLIRLWKRYKYQSKHYYTINMYWFLIGLNIFASLPILRLCYGTPYFWVVSPLMMIVFFYAHFIREKILLLFVSPSKIKTLYRLPVLMRIFVVASIFMLIFFQMKSFHPNFGLSIFVYFVSVGLLYLATPFSIPVDQIEQVKKENGFVEHSL</sequence>
<dbReference type="Proteomes" id="UP001597231">
    <property type="component" value="Unassembled WGS sequence"/>
</dbReference>
<feature type="transmembrane region" description="Helical" evidence="1">
    <location>
        <begin position="163"/>
        <end position="186"/>
    </location>
</feature>
<keyword evidence="1" id="KW-0472">Membrane</keyword>
<accession>A0ABW3TZV7</accession>
<evidence type="ECO:0000313" key="3">
    <source>
        <dbReference type="Proteomes" id="UP001597231"/>
    </source>
</evidence>
<keyword evidence="1" id="KW-1133">Transmembrane helix</keyword>
<organism evidence="2 3">
    <name type="scientific">Sporosarcina contaminans</name>
    <dbReference type="NCBI Taxonomy" id="633403"/>
    <lineage>
        <taxon>Bacteria</taxon>
        <taxon>Bacillati</taxon>
        <taxon>Bacillota</taxon>
        <taxon>Bacilli</taxon>
        <taxon>Bacillales</taxon>
        <taxon>Caryophanaceae</taxon>
        <taxon>Sporosarcina</taxon>
    </lineage>
</organism>
<proteinExistence type="predicted"/>
<reference evidence="3" key="1">
    <citation type="journal article" date="2019" name="Int. J. Syst. Evol. Microbiol.">
        <title>The Global Catalogue of Microorganisms (GCM) 10K type strain sequencing project: providing services to taxonomists for standard genome sequencing and annotation.</title>
        <authorList>
            <consortium name="The Broad Institute Genomics Platform"/>
            <consortium name="The Broad Institute Genome Sequencing Center for Infectious Disease"/>
            <person name="Wu L."/>
            <person name="Ma J."/>
        </authorList>
    </citation>
    <scope>NUCLEOTIDE SEQUENCE [LARGE SCALE GENOMIC DNA]</scope>
    <source>
        <strain evidence="3">CCUG 53915</strain>
    </source>
</reference>
<keyword evidence="3" id="KW-1185">Reference proteome</keyword>
<keyword evidence="1" id="KW-0812">Transmembrane</keyword>
<feature type="transmembrane region" description="Helical" evidence="1">
    <location>
        <begin position="99"/>
        <end position="118"/>
    </location>
</feature>
<protein>
    <submittedName>
        <fullName evidence="2">Uncharacterized protein</fullName>
    </submittedName>
</protein>
<gene>
    <name evidence="2" type="ORF">ACFQ38_07590</name>
</gene>
<evidence type="ECO:0000256" key="1">
    <source>
        <dbReference type="SAM" id="Phobius"/>
    </source>
</evidence>
<evidence type="ECO:0000313" key="2">
    <source>
        <dbReference type="EMBL" id="MFD1204963.1"/>
    </source>
</evidence>
<dbReference type="EMBL" id="JBHTLT010000037">
    <property type="protein sequence ID" value="MFD1204963.1"/>
    <property type="molecule type" value="Genomic_DNA"/>
</dbReference>
<feature type="transmembrane region" description="Helical" evidence="1">
    <location>
        <begin position="39"/>
        <end position="60"/>
    </location>
</feature>
<feature type="transmembrane region" description="Helical" evidence="1">
    <location>
        <begin position="72"/>
        <end position="93"/>
    </location>
</feature>